<name>A0ACA9KMC2_9GLOM</name>
<comment type="caution">
    <text evidence="1">The sequence shown here is derived from an EMBL/GenBank/DDBJ whole genome shotgun (WGS) entry which is preliminary data.</text>
</comment>
<evidence type="ECO:0000313" key="1">
    <source>
        <dbReference type="EMBL" id="CAG8480645.1"/>
    </source>
</evidence>
<keyword evidence="2" id="KW-1185">Reference proteome</keyword>
<accession>A0ACA9KMC2</accession>
<organism evidence="1 2">
    <name type="scientific">Scutellospora calospora</name>
    <dbReference type="NCBI Taxonomy" id="85575"/>
    <lineage>
        <taxon>Eukaryota</taxon>
        <taxon>Fungi</taxon>
        <taxon>Fungi incertae sedis</taxon>
        <taxon>Mucoromycota</taxon>
        <taxon>Glomeromycotina</taxon>
        <taxon>Glomeromycetes</taxon>
        <taxon>Diversisporales</taxon>
        <taxon>Gigasporaceae</taxon>
        <taxon>Scutellospora</taxon>
    </lineage>
</organism>
<protein>
    <submittedName>
        <fullName evidence="1">4658_t:CDS:1</fullName>
    </submittedName>
</protein>
<gene>
    <name evidence="1" type="ORF">SCALOS_LOCUS2406</name>
</gene>
<dbReference type="EMBL" id="CAJVPM010002140">
    <property type="protein sequence ID" value="CAG8480645.1"/>
    <property type="molecule type" value="Genomic_DNA"/>
</dbReference>
<evidence type="ECO:0000313" key="2">
    <source>
        <dbReference type="Proteomes" id="UP000789860"/>
    </source>
</evidence>
<proteinExistence type="predicted"/>
<sequence length="149" mass="17557">MSDIIPRPQFPPKFLNFEEIINESLRKHRTGRSSKTPNAFLLYRKECTATFKNSNKHISTLSSEAWNTEAIRVKNAYKKFADEINEKVRKQIPFCFVGNRGIDEPDNYIYEIHNEDYNRDLVNYVENNENVTSYSQSEAINPNFAYYML</sequence>
<reference evidence="1" key="1">
    <citation type="submission" date="2021-06" db="EMBL/GenBank/DDBJ databases">
        <authorList>
            <person name="Kallberg Y."/>
            <person name="Tangrot J."/>
            <person name="Rosling A."/>
        </authorList>
    </citation>
    <scope>NUCLEOTIDE SEQUENCE</scope>
    <source>
        <strain evidence="1">AU212A</strain>
    </source>
</reference>
<dbReference type="Proteomes" id="UP000789860">
    <property type="component" value="Unassembled WGS sequence"/>
</dbReference>